<gene>
    <name evidence="2" type="ORF">F5X68DRAFT_257678</name>
</gene>
<feature type="compositionally biased region" description="Pro residues" evidence="1">
    <location>
        <begin position="44"/>
        <end position="54"/>
    </location>
</feature>
<dbReference type="PANTHER" id="PTHR47260:SF1">
    <property type="entry name" value="UPF0644 PROTEIN PB2B4.06"/>
    <property type="match status" value="1"/>
</dbReference>
<dbReference type="InterPro" id="IPR052061">
    <property type="entry name" value="PTE-AB_protein"/>
</dbReference>
<proteinExistence type="predicted"/>
<feature type="region of interest" description="Disordered" evidence="1">
    <location>
        <begin position="86"/>
        <end position="110"/>
    </location>
</feature>
<comment type="caution">
    <text evidence="2">The sequence shown here is derived from an EMBL/GenBank/DDBJ whole genome shotgun (WGS) entry which is preliminary data.</text>
</comment>
<dbReference type="SUPFAM" id="SSF54637">
    <property type="entry name" value="Thioesterase/thiol ester dehydrase-isomerase"/>
    <property type="match status" value="1"/>
</dbReference>
<dbReference type="PANTHER" id="PTHR47260">
    <property type="entry name" value="UPF0644 PROTEIN PB2B4.06"/>
    <property type="match status" value="1"/>
</dbReference>
<evidence type="ECO:0000313" key="3">
    <source>
        <dbReference type="Proteomes" id="UP000770015"/>
    </source>
</evidence>
<dbReference type="AlphaFoldDB" id="A0A9P9AFX0"/>
<sequence length="480" mass="52467">MAANAPRHLLLGASRPAPPALRLLPRANPSRIFPSRAYKRPYQKVPPAPAPAPPAQSEYAQKAQERALMSKLSTLSPDQIRALLSSQPDTASSPPPPPPPSSSWFGRTNNPEYDSIGNPSTSKLKYFFFGLTAIFLGHLAGEAFIQNDERLAVVETYPLGEDDPNDPELHRCLEGGADRSLSVILNTSLLGTGSGTALLGLPLYGSLMVHPSGLVTYLQRAHLKPANITYEGQKMVIRPDDTVVVDASESSLDDNGKVVSWPAHMRLLDRLDTRSAVARRRKHHLVAGTYGSVQTLGGIYQMIQDPATDALSVIVSFGNRMCGFARSVHNGAIATVLDESMGRLAVRHLPSNTAVTAKLIITHNTNAMPEVEHMYRIQLDVLTKEAAAELEDRIRREEASVLVSNGWMGSPETRQHIPQHVAKVRGEPPAPVELDQVQTERKVWIRAVMRSVTHPITICEAEGLFVVPKGVKLEKLGEHW</sequence>
<name>A0A9P9AFX0_9PEZI</name>
<dbReference type="OrthoDB" id="506431at2759"/>
<protein>
    <submittedName>
        <fullName evidence="2">Uncharacterized protein</fullName>
    </submittedName>
</protein>
<accession>A0A9P9AFX0</accession>
<dbReference type="Gene3D" id="3.10.129.10">
    <property type="entry name" value="Hotdog Thioesterase"/>
    <property type="match status" value="1"/>
</dbReference>
<organism evidence="2 3">
    <name type="scientific">Plectosphaerella plurivora</name>
    <dbReference type="NCBI Taxonomy" id="936078"/>
    <lineage>
        <taxon>Eukaryota</taxon>
        <taxon>Fungi</taxon>
        <taxon>Dikarya</taxon>
        <taxon>Ascomycota</taxon>
        <taxon>Pezizomycotina</taxon>
        <taxon>Sordariomycetes</taxon>
        <taxon>Hypocreomycetidae</taxon>
        <taxon>Glomerellales</taxon>
        <taxon>Plectosphaerellaceae</taxon>
        <taxon>Plectosphaerella</taxon>
    </lineage>
</organism>
<dbReference type="EMBL" id="JAGSXJ010000001">
    <property type="protein sequence ID" value="KAH6697532.1"/>
    <property type="molecule type" value="Genomic_DNA"/>
</dbReference>
<evidence type="ECO:0000256" key="1">
    <source>
        <dbReference type="SAM" id="MobiDB-lite"/>
    </source>
</evidence>
<feature type="region of interest" description="Disordered" evidence="1">
    <location>
        <begin position="1"/>
        <end position="66"/>
    </location>
</feature>
<evidence type="ECO:0000313" key="2">
    <source>
        <dbReference type="EMBL" id="KAH6697532.1"/>
    </source>
</evidence>
<keyword evidence="3" id="KW-1185">Reference proteome</keyword>
<reference evidence="2" key="1">
    <citation type="journal article" date="2021" name="Nat. Commun.">
        <title>Genetic determinants of endophytism in the Arabidopsis root mycobiome.</title>
        <authorList>
            <person name="Mesny F."/>
            <person name="Miyauchi S."/>
            <person name="Thiergart T."/>
            <person name="Pickel B."/>
            <person name="Atanasova L."/>
            <person name="Karlsson M."/>
            <person name="Huettel B."/>
            <person name="Barry K.W."/>
            <person name="Haridas S."/>
            <person name="Chen C."/>
            <person name="Bauer D."/>
            <person name="Andreopoulos W."/>
            <person name="Pangilinan J."/>
            <person name="LaButti K."/>
            <person name="Riley R."/>
            <person name="Lipzen A."/>
            <person name="Clum A."/>
            <person name="Drula E."/>
            <person name="Henrissat B."/>
            <person name="Kohler A."/>
            <person name="Grigoriev I.V."/>
            <person name="Martin F.M."/>
            <person name="Hacquard S."/>
        </authorList>
    </citation>
    <scope>NUCLEOTIDE SEQUENCE</scope>
    <source>
        <strain evidence="2">MPI-SDFR-AT-0117</strain>
    </source>
</reference>
<dbReference type="Proteomes" id="UP000770015">
    <property type="component" value="Unassembled WGS sequence"/>
</dbReference>
<dbReference type="InterPro" id="IPR029069">
    <property type="entry name" value="HotDog_dom_sf"/>
</dbReference>
<feature type="compositionally biased region" description="Low complexity" evidence="1">
    <location>
        <begin position="9"/>
        <end position="31"/>
    </location>
</feature>